<protein>
    <recommendedName>
        <fullName evidence="3">DUF3800 domain-containing protein</fullName>
    </recommendedName>
</protein>
<dbReference type="Proteomes" id="UP001314261">
    <property type="component" value="Unassembled WGS sequence"/>
</dbReference>
<evidence type="ECO:0000313" key="1">
    <source>
        <dbReference type="EMBL" id="CAK1244922.1"/>
    </source>
</evidence>
<evidence type="ECO:0000313" key="2">
    <source>
        <dbReference type="Proteomes" id="UP001314261"/>
    </source>
</evidence>
<evidence type="ECO:0008006" key="3">
    <source>
        <dbReference type="Google" id="ProtNLM"/>
    </source>
</evidence>
<reference evidence="1 2" key="1">
    <citation type="submission" date="2023-10" db="EMBL/GenBank/DDBJ databases">
        <authorList>
            <person name="Botero Cardona J."/>
        </authorList>
    </citation>
    <scope>NUCLEOTIDE SEQUENCE [LARGE SCALE GENOMIC DNA]</scope>
    <source>
        <strain evidence="1 2">R-54839</strain>
    </source>
</reference>
<dbReference type="Pfam" id="PF12686">
    <property type="entry name" value="DUF3800"/>
    <property type="match status" value="1"/>
</dbReference>
<gene>
    <name evidence="1" type="ORF">R54839_PPFHFPJH_01071</name>
</gene>
<dbReference type="InterPro" id="IPR024524">
    <property type="entry name" value="DUF3800"/>
</dbReference>
<dbReference type="EMBL" id="CAUZLR010000006">
    <property type="protein sequence ID" value="CAK1244922.1"/>
    <property type="molecule type" value="Genomic_DNA"/>
</dbReference>
<accession>A0ABN9YVV1</accession>
<sequence>MTEQTVIIYLDDSGVLDSNHPVKHFVYAGYIFISKDEKDYAKRRYISTIKNIRRSSGRVDELKAAKISIKSKRKLYQVMKPFHSIAAHVWTDKIYESILSNNLSKHRYKDYVVKMLVKKSLKNLIDKELIKSDDDINIILNVDEQPTSSDGFYGLRESIYEELKFGITNWDYGSVRPPLFTAEVKVSVHYFVSEHNYLGQSADIIANRIWVSYCHDDISLRQRDKHFLLTLP</sequence>
<comment type="caution">
    <text evidence="1">The sequence shown here is derived from an EMBL/GenBank/DDBJ whole genome shotgun (WGS) entry which is preliminary data.</text>
</comment>
<name>A0ABN9YVV1_9LACO</name>
<proteinExistence type="predicted"/>
<keyword evidence="2" id="KW-1185">Reference proteome</keyword>
<dbReference type="RefSeq" id="WP_187753505.1">
    <property type="nucleotide sequence ID" value="NZ_CAUZLK010000002.1"/>
</dbReference>
<organism evidence="1 2">
    <name type="scientific">Fructobacillus fructosus</name>
    <dbReference type="NCBI Taxonomy" id="1631"/>
    <lineage>
        <taxon>Bacteria</taxon>
        <taxon>Bacillati</taxon>
        <taxon>Bacillota</taxon>
        <taxon>Bacilli</taxon>
        <taxon>Lactobacillales</taxon>
        <taxon>Lactobacillaceae</taxon>
        <taxon>Fructobacillus</taxon>
    </lineage>
</organism>